<dbReference type="AlphaFoldDB" id="F0W8A2"/>
<evidence type="ECO:0000256" key="1">
    <source>
        <dbReference type="SAM" id="Phobius"/>
    </source>
</evidence>
<dbReference type="SUPFAM" id="SSF103481">
    <property type="entry name" value="Multidrug resistance efflux transporter EmrE"/>
    <property type="match status" value="1"/>
</dbReference>
<keyword evidence="1" id="KW-0472">Membrane</keyword>
<protein>
    <submittedName>
        <fullName evidence="2">Uncharacterized protein AlNc14C33G2996</fullName>
    </submittedName>
</protein>
<feature type="transmembrane region" description="Helical" evidence="1">
    <location>
        <begin position="386"/>
        <end position="404"/>
    </location>
</feature>
<feature type="transmembrane region" description="Helical" evidence="1">
    <location>
        <begin position="189"/>
        <end position="210"/>
    </location>
</feature>
<name>F0W8A2_9STRA</name>
<keyword evidence="1" id="KW-0812">Transmembrane</keyword>
<feature type="transmembrane region" description="Helical" evidence="1">
    <location>
        <begin position="324"/>
        <end position="344"/>
    </location>
</feature>
<dbReference type="HOGENOM" id="CLU_046944_0_0_1"/>
<feature type="transmembrane region" description="Helical" evidence="1">
    <location>
        <begin position="356"/>
        <end position="374"/>
    </location>
</feature>
<feature type="transmembrane region" description="Helical" evidence="1">
    <location>
        <begin position="283"/>
        <end position="304"/>
    </location>
</feature>
<dbReference type="GO" id="GO:0016020">
    <property type="term" value="C:membrane"/>
    <property type="evidence" value="ECO:0007669"/>
    <property type="project" value="TreeGrafter"/>
</dbReference>
<feature type="transmembrane region" description="Helical" evidence="1">
    <location>
        <begin position="63"/>
        <end position="83"/>
    </location>
</feature>
<dbReference type="PANTHER" id="PTHR13146:SF1">
    <property type="entry name" value="SUGAR PHOSPHATE TRANSPORTER DOMAIN-CONTAINING PROTEIN"/>
    <property type="match status" value="1"/>
</dbReference>
<accession>F0W8A2</accession>
<organism evidence="2">
    <name type="scientific">Albugo laibachii Nc14</name>
    <dbReference type="NCBI Taxonomy" id="890382"/>
    <lineage>
        <taxon>Eukaryota</taxon>
        <taxon>Sar</taxon>
        <taxon>Stramenopiles</taxon>
        <taxon>Oomycota</taxon>
        <taxon>Peronosporomycetes</taxon>
        <taxon>Albuginales</taxon>
        <taxon>Albuginaceae</taxon>
        <taxon>Albugo</taxon>
    </lineage>
</organism>
<keyword evidence="1" id="KW-1133">Transmembrane helix</keyword>
<reference evidence="2" key="1">
    <citation type="journal article" date="2011" name="PLoS Biol.">
        <title>Gene gain and loss during evolution of obligate parasitism in the white rust pathogen of Arabidopsis thaliana.</title>
        <authorList>
            <person name="Kemen E."/>
            <person name="Gardiner A."/>
            <person name="Schultz-Larsen T."/>
            <person name="Kemen A.C."/>
            <person name="Balmuth A.L."/>
            <person name="Robert-Seilaniantz A."/>
            <person name="Bailey K."/>
            <person name="Holub E."/>
            <person name="Studholme D.J."/>
            <person name="Maclean D."/>
            <person name="Jones J.D."/>
        </authorList>
    </citation>
    <scope>NUCLEOTIDE SEQUENCE</scope>
</reference>
<dbReference type="InterPro" id="IPR037185">
    <property type="entry name" value="EmrE-like"/>
</dbReference>
<dbReference type="EMBL" id="FR824078">
    <property type="protein sequence ID" value="CCA17302.1"/>
    <property type="molecule type" value="Genomic_DNA"/>
</dbReference>
<dbReference type="PANTHER" id="PTHR13146">
    <property type="match status" value="1"/>
</dbReference>
<proteinExistence type="predicted"/>
<evidence type="ECO:0000313" key="2">
    <source>
        <dbReference type="EMBL" id="CCA17302.1"/>
    </source>
</evidence>
<feature type="transmembrane region" description="Helical" evidence="1">
    <location>
        <begin position="32"/>
        <end position="57"/>
    </location>
</feature>
<feature type="transmembrane region" description="Helical" evidence="1">
    <location>
        <begin position="246"/>
        <end position="263"/>
    </location>
</feature>
<sequence>MNVWVLLDIQNSVNTGAILSTMHVSTQRLRHLAVQGTFLFTGIFSTCIAQFIFYQGAGDQRTLLLPLCNYLGMMLVGLIPDIYELEQGDTNIQSAYLNKSNGNMDVKNDQSKKPSSSKDTMLIRRMGLDFIAESLPQRTSTHKNKSNLLHAAQTYLRATPTQLCIMLSVVLDFAGCVFSNTGLSMAGSGLFQVVYSSVICWSAFISRIALRKQVSREQWTGIALVTFGLSYSALGESKNDSKDYDMVLMGCLNTLLGAAFYGANYVMGEYMFTLPERPQAREFCLQIGTICVAIIAVYQIIFVLPSWDNLITKPVTEANGKTMSIVMALFAYTMSQLVHGFTYFMMLEASGAVTTGIMQSLRAVCVFLLSSILYCSYQESQCFDTKRGVATLIVVSGVMVYSLAKRLTNDKSHPGEVQRKRAAALKNCVV</sequence>
<reference evidence="2" key="2">
    <citation type="submission" date="2011-02" db="EMBL/GenBank/DDBJ databases">
        <authorList>
            <person name="MacLean D."/>
        </authorList>
    </citation>
    <scope>NUCLEOTIDE SEQUENCE</scope>
</reference>
<gene>
    <name evidence="2" type="primary">AlNc14C33G2996</name>
    <name evidence="2" type="ORF">ALNC14_034450</name>
</gene>